<feature type="repeat" description="PPR" evidence="2">
    <location>
        <begin position="278"/>
        <end position="312"/>
    </location>
</feature>
<dbReference type="Pfam" id="PF13041">
    <property type="entry name" value="PPR_2"/>
    <property type="match status" value="3"/>
</dbReference>
<dbReference type="InterPro" id="IPR046848">
    <property type="entry name" value="E_motif"/>
</dbReference>
<feature type="repeat" description="PPR" evidence="2">
    <location>
        <begin position="177"/>
        <end position="211"/>
    </location>
</feature>
<evidence type="ECO:0000313" key="3">
    <source>
        <dbReference type="EMBL" id="KAK8968822.1"/>
    </source>
</evidence>
<evidence type="ECO:0000313" key="4">
    <source>
        <dbReference type="Proteomes" id="UP001412067"/>
    </source>
</evidence>
<dbReference type="InterPro" id="IPR046960">
    <property type="entry name" value="PPR_At4g14850-like_plant"/>
</dbReference>
<keyword evidence="4" id="KW-1185">Reference proteome</keyword>
<dbReference type="Pfam" id="PF20431">
    <property type="entry name" value="E_motif"/>
    <property type="match status" value="1"/>
</dbReference>
<dbReference type="Gene3D" id="1.25.40.10">
    <property type="entry name" value="Tetratricopeptide repeat domain"/>
    <property type="match status" value="7"/>
</dbReference>
<accession>A0ABR2MX93</accession>
<dbReference type="PROSITE" id="PS51375">
    <property type="entry name" value="PPR"/>
    <property type="match status" value="7"/>
</dbReference>
<keyword evidence="1" id="KW-0677">Repeat</keyword>
<feature type="repeat" description="PPR" evidence="2">
    <location>
        <begin position="581"/>
        <end position="615"/>
    </location>
</feature>
<evidence type="ECO:0000256" key="1">
    <source>
        <dbReference type="ARBA" id="ARBA00022737"/>
    </source>
</evidence>
<gene>
    <name evidence="3" type="primary">PCMP-H42</name>
    <name evidence="3" type="ORF">KSP40_PGU017179</name>
</gene>
<dbReference type="NCBIfam" id="TIGR00756">
    <property type="entry name" value="PPR"/>
    <property type="match status" value="6"/>
</dbReference>
<dbReference type="EMBL" id="JBBWWR010000003">
    <property type="protein sequence ID" value="KAK8968822.1"/>
    <property type="molecule type" value="Genomic_DNA"/>
</dbReference>
<dbReference type="InterPro" id="IPR011990">
    <property type="entry name" value="TPR-like_helical_dom_sf"/>
</dbReference>
<proteinExistence type="predicted"/>
<dbReference type="Proteomes" id="UP001412067">
    <property type="component" value="Unassembled WGS sequence"/>
</dbReference>
<protein>
    <submittedName>
        <fullName evidence="3">Pentatricopeptide repeat-containing protein</fullName>
    </submittedName>
</protein>
<feature type="repeat" description="PPR" evidence="2">
    <location>
        <begin position="779"/>
        <end position="813"/>
    </location>
</feature>
<organism evidence="3 4">
    <name type="scientific">Platanthera guangdongensis</name>
    <dbReference type="NCBI Taxonomy" id="2320717"/>
    <lineage>
        <taxon>Eukaryota</taxon>
        <taxon>Viridiplantae</taxon>
        <taxon>Streptophyta</taxon>
        <taxon>Embryophyta</taxon>
        <taxon>Tracheophyta</taxon>
        <taxon>Spermatophyta</taxon>
        <taxon>Magnoliopsida</taxon>
        <taxon>Liliopsida</taxon>
        <taxon>Asparagales</taxon>
        <taxon>Orchidaceae</taxon>
        <taxon>Orchidoideae</taxon>
        <taxon>Orchideae</taxon>
        <taxon>Orchidinae</taxon>
        <taxon>Platanthera</taxon>
    </lineage>
</organism>
<reference evidence="3 4" key="1">
    <citation type="journal article" date="2022" name="Nat. Plants">
        <title>Genomes of leafy and leafless Platanthera orchids illuminate the evolution of mycoheterotrophy.</title>
        <authorList>
            <person name="Li M.H."/>
            <person name="Liu K.W."/>
            <person name="Li Z."/>
            <person name="Lu H.C."/>
            <person name="Ye Q.L."/>
            <person name="Zhang D."/>
            <person name="Wang J.Y."/>
            <person name="Li Y.F."/>
            <person name="Zhong Z.M."/>
            <person name="Liu X."/>
            <person name="Yu X."/>
            <person name="Liu D.K."/>
            <person name="Tu X.D."/>
            <person name="Liu B."/>
            <person name="Hao Y."/>
            <person name="Liao X.Y."/>
            <person name="Jiang Y.T."/>
            <person name="Sun W.H."/>
            <person name="Chen J."/>
            <person name="Chen Y.Q."/>
            <person name="Ai Y."/>
            <person name="Zhai J.W."/>
            <person name="Wu S.S."/>
            <person name="Zhou Z."/>
            <person name="Hsiao Y.Y."/>
            <person name="Wu W.L."/>
            <person name="Chen Y.Y."/>
            <person name="Lin Y.F."/>
            <person name="Hsu J.L."/>
            <person name="Li C.Y."/>
            <person name="Wang Z.W."/>
            <person name="Zhao X."/>
            <person name="Zhong W.Y."/>
            <person name="Ma X.K."/>
            <person name="Ma L."/>
            <person name="Huang J."/>
            <person name="Chen G.Z."/>
            <person name="Huang M.Z."/>
            <person name="Huang L."/>
            <person name="Peng D.H."/>
            <person name="Luo Y.B."/>
            <person name="Zou S.Q."/>
            <person name="Chen S.P."/>
            <person name="Lan S."/>
            <person name="Tsai W.C."/>
            <person name="Van de Peer Y."/>
            <person name="Liu Z.J."/>
        </authorList>
    </citation>
    <scope>NUCLEOTIDE SEQUENCE [LARGE SCALE GENOMIC DNA]</scope>
    <source>
        <strain evidence="3">Lor288</strain>
    </source>
</reference>
<dbReference type="Pfam" id="PF01535">
    <property type="entry name" value="PPR"/>
    <property type="match status" value="5"/>
</dbReference>
<name>A0ABR2MX93_9ASPA</name>
<dbReference type="InterPro" id="IPR002885">
    <property type="entry name" value="PPR_rpt"/>
</dbReference>
<feature type="repeat" description="PPR" evidence="2">
    <location>
        <begin position="480"/>
        <end position="514"/>
    </location>
</feature>
<evidence type="ECO:0000256" key="2">
    <source>
        <dbReference type="PROSITE-ProRule" id="PRU00708"/>
    </source>
</evidence>
<feature type="repeat" description="PPR" evidence="2">
    <location>
        <begin position="814"/>
        <end position="844"/>
    </location>
</feature>
<dbReference type="PANTHER" id="PTHR24015">
    <property type="entry name" value="OS07G0578800 PROTEIN-RELATED"/>
    <property type="match status" value="1"/>
</dbReference>
<dbReference type="PANTHER" id="PTHR24015:SF553">
    <property type="entry name" value="DYW DOMAIN-CONTAINING PROTEIN"/>
    <property type="match status" value="1"/>
</dbReference>
<feature type="repeat" description="PPR" evidence="2">
    <location>
        <begin position="379"/>
        <end position="413"/>
    </location>
</feature>
<sequence length="961" mass="107038">MFVEHSLHRLFSPSILITILSRCVCIKSLHKIHALLIVNGLQEHEPVVKEAVDSYLSFGNPCPAVSASLSVKKPTLLFQNLVHRSFSNQGYHAHLLFLYAAWQHSGHRRSDNFTFPVVIKACAARSAIRTGNEVHCAVIRTGYGGCLVVQTALVDFYSKIGILGYARKLFDRITKRDLVSWNALISGYSLNGRNQEAFQAFREMLLAEYMPNGSTFVSVIPLCTRLRDRGLGGSLHSFAFKCGVFADEALIPTLISMHAAFGDLATARTLFENREVEGLVSWNSMISAYSQNGKPCDALEIFQVMHGEGERPDYFTMVSVISSCCDLFDISCGESVHSIAIKVGLADKISVVTSLLSMYAKSKKLQAAEHLFLSVPEKNLLLCNSMLSGYLLNGLLDMVLSTFQDMIIHRVHPDPISIISILSACGMSGFLHLGKSLHAYSIRSGFHTNINLLNALLAFYSDCDEFHCTLKLFNVMQDRNVVSWNTIICGWAGTGNSQSVVEAFRKMGEEDVKFDLITMISILPNFYKPENIALGKSFHAMAMKSGFDSDTTLRNALISMYTNCGSLEDSHTLFESLAFRSTISWNALLTGYRKFKPPNELMKLFDQMQEDGLQLNMVTLLNLFPSCETLIQGKSIHAFAFRNFHNLETSIYTSAMCMYGRFQNIESCCRLFGMMDKHNAVSWNTIMSIYAHREHSKVFTLFKEMLDCQVSPDTVTMLNLVSACSQLGTLVLAQCVHSFIIHQGFGSGTTLINSLIDVYGRTGSIITTKKLFDELQEKDLISWSTIINVHAMHGDGEAAIGLFIEMQATGIRPDDITFVSILSACSHAGLVEEGRTFFKKMVEKYHITPRMEHYACLIDLLSRRGHLSEAFDLVRKLPFMPSVDLLESLLGACHFHGDSKVAEEVRKLLLEFHPGPSSFVILSNIYSAGERWEDSGRLRCDMRAKAMRKVPGTSFAGIGNG</sequence>
<comment type="caution">
    <text evidence="3">The sequence shown here is derived from an EMBL/GenBank/DDBJ whole genome shotgun (WGS) entry which is preliminary data.</text>
</comment>